<feature type="compositionally biased region" description="Acidic residues" evidence="1">
    <location>
        <begin position="141"/>
        <end position="151"/>
    </location>
</feature>
<keyword evidence="3" id="KW-1185">Reference proteome</keyword>
<evidence type="ECO:0000256" key="1">
    <source>
        <dbReference type="SAM" id="MobiDB-lite"/>
    </source>
</evidence>
<dbReference type="AlphaFoldDB" id="A0A544QSN7"/>
<accession>A0A544QSN7</accession>
<protein>
    <submittedName>
        <fullName evidence="2">Uncharacterized protein</fullName>
    </submittedName>
</protein>
<evidence type="ECO:0000313" key="2">
    <source>
        <dbReference type="EMBL" id="TQQ82465.1"/>
    </source>
</evidence>
<dbReference type="RefSeq" id="WP_142443110.1">
    <property type="nucleotide sequence ID" value="NZ_SESI01000001.1"/>
</dbReference>
<proteinExistence type="predicted"/>
<feature type="region of interest" description="Disordered" evidence="1">
    <location>
        <begin position="125"/>
        <end position="151"/>
    </location>
</feature>
<dbReference type="OrthoDB" id="334312at2157"/>
<dbReference type="EMBL" id="SESI01000001">
    <property type="protein sequence ID" value="TQQ82465.1"/>
    <property type="molecule type" value="Genomic_DNA"/>
</dbReference>
<gene>
    <name evidence="2" type="ORF">EWF95_06000</name>
</gene>
<organism evidence="2 3">
    <name type="scientific">Halonotius roseus</name>
    <dbReference type="NCBI Taxonomy" id="2511997"/>
    <lineage>
        <taxon>Archaea</taxon>
        <taxon>Methanobacteriati</taxon>
        <taxon>Methanobacteriota</taxon>
        <taxon>Stenosarchaea group</taxon>
        <taxon>Halobacteria</taxon>
        <taxon>Halobacteriales</taxon>
        <taxon>Haloferacaceae</taxon>
        <taxon>Halonotius</taxon>
    </lineage>
</organism>
<evidence type="ECO:0000313" key="3">
    <source>
        <dbReference type="Proteomes" id="UP000315385"/>
    </source>
</evidence>
<reference evidence="2 3" key="1">
    <citation type="submission" date="2019-02" db="EMBL/GenBank/DDBJ databases">
        <title>Halonotius sp. a new haloqrchaeon isolated from saline water.</title>
        <authorList>
            <person name="Duran-Viseras A."/>
            <person name="Sanchez-Porro C."/>
            <person name="Ventosa A."/>
        </authorList>
    </citation>
    <scope>NUCLEOTIDE SEQUENCE [LARGE SCALE GENOMIC DNA]</scope>
    <source>
        <strain evidence="2 3">F9-27</strain>
    </source>
</reference>
<sequence length="151" mass="15877">MEPNAAPPLGDRPHCSDCRAALESGGRQAISFLLVETLTVPVVGCDAHLEEFRAICELTTEDSAELLAHLPAGGIQCPACRNHEQGGGIPLIFVEAGAVGVLACERHATAVIECYQSGLQTRQQLGANGPRGGGNTHDTTEIELPDLDDRP</sequence>
<name>A0A544QSN7_9EURY</name>
<comment type="caution">
    <text evidence="2">The sequence shown here is derived from an EMBL/GenBank/DDBJ whole genome shotgun (WGS) entry which is preliminary data.</text>
</comment>
<dbReference type="Proteomes" id="UP000315385">
    <property type="component" value="Unassembled WGS sequence"/>
</dbReference>